<keyword evidence="3" id="KW-1185">Reference proteome</keyword>
<comment type="caution">
    <text evidence="2">The sequence shown here is derived from an EMBL/GenBank/DDBJ whole genome shotgun (WGS) entry which is preliminary data.</text>
</comment>
<name>A0A085BNC8_9FLAO</name>
<evidence type="ECO:0000256" key="1">
    <source>
        <dbReference type="SAM" id="Phobius"/>
    </source>
</evidence>
<dbReference type="eggNOG" id="ENOG50342H2">
    <property type="taxonomic scope" value="Bacteria"/>
</dbReference>
<keyword evidence="1" id="KW-0472">Membrane</keyword>
<evidence type="ECO:0000313" key="3">
    <source>
        <dbReference type="Proteomes" id="UP000028623"/>
    </source>
</evidence>
<dbReference type="EMBL" id="JPLY01000001">
    <property type="protein sequence ID" value="KFC23973.1"/>
    <property type="molecule type" value="Genomic_DNA"/>
</dbReference>
<protein>
    <recommendedName>
        <fullName evidence="4">YhhN-like protein</fullName>
    </recommendedName>
</protein>
<feature type="transmembrane region" description="Helical" evidence="1">
    <location>
        <begin position="152"/>
        <end position="172"/>
    </location>
</feature>
<dbReference type="Proteomes" id="UP000028623">
    <property type="component" value="Unassembled WGS sequence"/>
</dbReference>
<keyword evidence="1" id="KW-1133">Transmembrane helix</keyword>
<feature type="transmembrane region" description="Helical" evidence="1">
    <location>
        <begin position="6"/>
        <end position="25"/>
    </location>
</feature>
<feature type="transmembrane region" description="Helical" evidence="1">
    <location>
        <begin position="122"/>
        <end position="140"/>
    </location>
</feature>
<feature type="transmembrane region" description="Helical" evidence="1">
    <location>
        <begin position="178"/>
        <end position="199"/>
    </location>
</feature>
<reference evidence="2 3" key="1">
    <citation type="submission" date="2014-07" db="EMBL/GenBank/DDBJ databases">
        <title>Epilithonimonas lactis LMG 22401 Genome.</title>
        <authorList>
            <person name="Pipes S.E."/>
            <person name="Stropko S.J."/>
        </authorList>
    </citation>
    <scope>NUCLEOTIDE SEQUENCE [LARGE SCALE GENOMIC DNA]</scope>
    <source>
        <strain evidence="2 3">LMG 24401</strain>
    </source>
</reference>
<keyword evidence="1" id="KW-0812">Transmembrane</keyword>
<dbReference type="AlphaFoldDB" id="A0A085BNC8"/>
<organism evidence="2 3">
    <name type="scientific">Epilithonimonas lactis</name>
    <dbReference type="NCBI Taxonomy" id="421072"/>
    <lineage>
        <taxon>Bacteria</taxon>
        <taxon>Pseudomonadati</taxon>
        <taxon>Bacteroidota</taxon>
        <taxon>Flavobacteriia</taxon>
        <taxon>Flavobacteriales</taxon>
        <taxon>Weeksellaceae</taxon>
        <taxon>Chryseobacterium group</taxon>
        <taxon>Epilithonimonas</taxon>
    </lineage>
</organism>
<evidence type="ECO:0008006" key="4">
    <source>
        <dbReference type="Google" id="ProtNLM"/>
    </source>
</evidence>
<dbReference type="OrthoDB" id="1261025at2"/>
<proteinExistence type="predicted"/>
<accession>A0A085BNC8</accession>
<sequence>MQDFFDITVNLARILGAVAFVIGIIRFKRLTKAEKWYVFYLFVVFCIEYISYALDWFSKDGNNTFLYPFYIAGEFFTITGVFIKKLNLNRSYFILTGVISLFFLSADQFLSSDLYKNDYSKGISNLVIISLAGYTLLQEIKKGIAKDRFSAVDKMIFLYFTVSIFIFIFQHQLMEFPIAYFTAFWSVNNILCCLFYSLFIKTFLTLKK</sequence>
<evidence type="ECO:0000313" key="2">
    <source>
        <dbReference type="EMBL" id="KFC23973.1"/>
    </source>
</evidence>
<dbReference type="STRING" id="421072.SAMN04488097_2039"/>
<feature type="transmembrane region" description="Helical" evidence="1">
    <location>
        <begin position="66"/>
        <end position="83"/>
    </location>
</feature>
<gene>
    <name evidence="2" type="ORF">IO89_05305</name>
</gene>
<dbReference type="RefSeq" id="WP_034974099.1">
    <property type="nucleotide sequence ID" value="NZ_FOFI01000002.1"/>
</dbReference>
<feature type="transmembrane region" description="Helical" evidence="1">
    <location>
        <begin position="37"/>
        <end position="54"/>
    </location>
</feature>
<feature type="transmembrane region" description="Helical" evidence="1">
    <location>
        <begin position="92"/>
        <end position="110"/>
    </location>
</feature>